<dbReference type="OMA" id="CFQKSHE"/>
<dbReference type="Gene3D" id="2.40.10.10">
    <property type="entry name" value="Trypsin-like serine proteases"/>
    <property type="match status" value="1"/>
</dbReference>
<dbReference type="SMART" id="SM00020">
    <property type="entry name" value="Tryp_SPc"/>
    <property type="match status" value="1"/>
</dbReference>
<dbReference type="PANTHER" id="PTHR24253:SF42">
    <property type="entry name" value="PROTEASE, SERINE 47"/>
    <property type="match status" value="1"/>
</dbReference>
<dbReference type="GeneTree" id="ENSGT00940000165552"/>
<dbReference type="InterPro" id="IPR009003">
    <property type="entry name" value="Peptidase_S1_PA"/>
</dbReference>
<name>A0A8C2UTT7_CHILA</name>
<dbReference type="InterPro" id="IPR043504">
    <property type="entry name" value="Peptidase_S1_PA_chymotrypsin"/>
</dbReference>
<dbReference type="PRINTS" id="PR00722">
    <property type="entry name" value="CHYMOTRYPSIN"/>
</dbReference>
<dbReference type="SUPFAM" id="SSF50494">
    <property type="entry name" value="Trypsin-like serine proteases"/>
    <property type="match status" value="1"/>
</dbReference>
<evidence type="ECO:0000256" key="2">
    <source>
        <dbReference type="RuleBase" id="RU363034"/>
    </source>
</evidence>
<dbReference type="GO" id="GO:0004252">
    <property type="term" value="F:serine-type endopeptidase activity"/>
    <property type="evidence" value="ECO:0007669"/>
    <property type="project" value="InterPro"/>
</dbReference>
<keyword evidence="6" id="KW-1185">Reference proteome</keyword>
<protein>
    <submittedName>
        <fullName evidence="5">Serine protease 40-like</fullName>
    </submittedName>
</protein>
<feature type="chain" id="PRO_5034565496" evidence="3">
    <location>
        <begin position="33"/>
        <end position="349"/>
    </location>
</feature>
<feature type="domain" description="Peptidase S1" evidence="4">
    <location>
        <begin position="52"/>
        <end position="296"/>
    </location>
</feature>
<keyword evidence="1" id="KW-1015">Disulfide bond</keyword>
<dbReference type="PROSITE" id="PS00134">
    <property type="entry name" value="TRYPSIN_HIS"/>
    <property type="match status" value="1"/>
</dbReference>
<evidence type="ECO:0000256" key="3">
    <source>
        <dbReference type="SAM" id="SignalP"/>
    </source>
</evidence>
<dbReference type="OrthoDB" id="546450at2759"/>
<gene>
    <name evidence="5" type="primary">LOC102014118</name>
</gene>
<dbReference type="InterPro" id="IPR001314">
    <property type="entry name" value="Peptidase_S1A"/>
</dbReference>
<keyword evidence="2" id="KW-0720">Serine protease</keyword>
<dbReference type="Proteomes" id="UP000694398">
    <property type="component" value="Unassembled WGS sequence"/>
</dbReference>
<dbReference type="Pfam" id="PF00089">
    <property type="entry name" value="Trypsin"/>
    <property type="match status" value="1"/>
</dbReference>
<keyword evidence="2" id="KW-0645">Protease</keyword>
<dbReference type="PROSITE" id="PS00135">
    <property type="entry name" value="TRYPSIN_SER"/>
    <property type="match status" value="1"/>
</dbReference>
<dbReference type="FunFam" id="2.40.10.10:FF:000039">
    <property type="entry name" value="Brain-specific serine protease 4"/>
    <property type="match status" value="1"/>
</dbReference>
<dbReference type="InterPro" id="IPR001254">
    <property type="entry name" value="Trypsin_dom"/>
</dbReference>
<organism evidence="5 6">
    <name type="scientific">Chinchilla lanigera</name>
    <name type="common">Long-tailed chinchilla</name>
    <name type="synonym">Chinchilla villidera</name>
    <dbReference type="NCBI Taxonomy" id="34839"/>
    <lineage>
        <taxon>Eukaryota</taxon>
        <taxon>Metazoa</taxon>
        <taxon>Chordata</taxon>
        <taxon>Craniata</taxon>
        <taxon>Vertebrata</taxon>
        <taxon>Euteleostomi</taxon>
        <taxon>Mammalia</taxon>
        <taxon>Eutheria</taxon>
        <taxon>Euarchontoglires</taxon>
        <taxon>Glires</taxon>
        <taxon>Rodentia</taxon>
        <taxon>Hystricomorpha</taxon>
        <taxon>Chinchillidae</taxon>
        <taxon>Chinchilla</taxon>
    </lineage>
</organism>
<keyword evidence="2" id="KW-0378">Hydrolase</keyword>
<reference evidence="5" key="2">
    <citation type="submission" date="2025-09" db="UniProtKB">
        <authorList>
            <consortium name="Ensembl"/>
        </authorList>
    </citation>
    <scope>IDENTIFICATION</scope>
</reference>
<keyword evidence="3" id="KW-0732">Signal</keyword>
<evidence type="ECO:0000313" key="6">
    <source>
        <dbReference type="Proteomes" id="UP000694398"/>
    </source>
</evidence>
<dbReference type="GeneID" id="102014118"/>
<dbReference type="RefSeq" id="XP_005397603.1">
    <property type="nucleotide sequence ID" value="XM_005397546.2"/>
</dbReference>
<evidence type="ECO:0000256" key="1">
    <source>
        <dbReference type="ARBA" id="ARBA00023157"/>
    </source>
</evidence>
<dbReference type="AlphaFoldDB" id="A0A8C2UTT7"/>
<dbReference type="InterPro" id="IPR033116">
    <property type="entry name" value="TRYPSIN_SER"/>
</dbReference>
<evidence type="ECO:0000259" key="4">
    <source>
        <dbReference type="PROSITE" id="PS50240"/>
    </source>
</evidence>
<reference evidence="5" key="1">
    <citation type="submission" date="2025-08" db="UniProtKB">
        <authorList>
            <consortium name="Ensembl"/>
        </authorList>
    </citation>
    <scope>IDENTIFICATION</scope>
</reference>
<dbReference type="PROSITE" id="PS50240">
    <property type="entry name" value="TRYPSIN_DOM"/>
    <property type="match status" value="1"/>
</dbReference>
<dbReference type="CDD" id="cd00190">
    <property type="entry name" value="Tryp_SPc"/>
    <property type="match status" value="1"/>
</dbReference>
<dbReference type="PANTHER" id="PTHR24253">
    <property type="entry name" value="TRANSMEMBRANE PROTEASE SERINE"/>
    <property type="match status" value="1"/>
</dbReference>
<feature type="signal peptide" evidence="3">
    <location>
        <begin position="1"/>
        <end position="32"/>
    </location>
</feature>
<proteinExistence type="predicted"/>
<dbReference type="Ensembl" id="ENSCLAT00000005313.1">
    <property type="protein sequence ID" value="ENSCLAP00000005217.1"/>
    <property type="gene ID" value="ENSCLAG00000003703.1"/>
</dbReference>
<dbReference type="GO" id="GO:0006508">
    <property type="term" value="P:proteolysis"/>
    <property type="evidence" value="ECO:0007669"/>
    <property type="project" value="UniProtKB-KW"/>
</dbReference>
<accession>A0A8C2UTT7</accession>
<dbReference type="InterPro" id="IPR018114">
    <property type="entry name" value="TRYPSIN_HIS"/>
</dbReference>
<evidence type="ECO:0000313" key="5">
    <source>
        <dbReference type="Ensembl" id="ENSCLAP00000005217.1"/>
    </source>
</evidence>
<sequence>MGGAREQQSGLGWARLWALAALLLRLHFLALAAQDTQPLSEVCGRPAYRGKIFGGNKANPERWPWQASLLLHGRHICGASLIDRNWVISAAHCFQRSHSPSDYRVLLGYNKLSSPTNFSLQMTVYKLIVHEDYDKIHRMSRDIVLMQLHRPVEFNSHVLPVCLPDSSLNLDPFASCWITGWGMLTEDTFLSAPFQLQEGEMALISREHCAEYYELPPGVEDPNPYVVKEDMLCAAEFATERSVCRGDSGGPLVCPVQGIWYLIGVSSWSAPCLRPVGPSVFANVTYFANWIKEQKQASPPPEVAVAPPQEKPPALTGLNARDTVVKPQIFIVLLSSQIFLLQLILLRNL</sequence>